<dbReference type="Pfam" id="PF14691">
    <property type="entry name" value="Fer4_20"/>
    <property type="match status" value="1"/>
</dbReference>
<evidence type="ECO:0000259" key="1">
    <source>
        <dbReference type="PROSITE" id="PS51379"/>
    </source>
</evidence>
<dbReference type="InterPro" id="IPR028261">
    <property type="entry name" value="DPD_II"/>
</dbReference>
<accession>A0A8J6MY52</accession>
<dbReference type="PRINTS" id="PR00419">
    <property type="entry name" value="ADXRDTASE"/>
</dbReference>
<reference evidence="2 3" key="1">
    <citation type="submission" date="2020-08" db="EMBL/GenBank/DDBJ databases">
        <title>Bridging the membrane lipid divide: bacteria of the FCB group superphylum have the potential to synthesize archaeal ether lipids.</title>
        <authorList>
            <person name="Villanueva L."/>
            <person name="Von Meijenfeldt F.A.B."/>
            <person name="Westbye A.B."/>
            <person name="Yadav S."/>
            <person name="Hopmans E.C."/>
            <person name="Dutilh B.E."/>
            <person name="Sinninghe Damste J.S."/>
        </authorList>
    </citation>
    <scope>NUCLEOTIDE SEQUENCE [LARGE SCALE GENOMIC DNA]</scope>
    <source>
        <strain evidence="2">NIOZ-UU27</strain>
    </source>
</reference>
<dbReference type="Pfam" id="PF07992">
    <property type="entry name" value="Pyr_redox_2"/>
    <property type="match status" value="1"/>
</dbReference>
<organism evidence="2 3">
    <name type="scientific">Candidatus Desulfacyla euxinica</name>
    <dbReference type="NCBI Taxonomy" id="2841693"/>
    <lineage>
        <taxon>Bacteria</taxon>
        <taxon>Deltaproteobacteria</taxon>
        <taxon>Candidatus Desulfacyla</taxon>
    </lineage>
</organism>
<sequence length="535" mass="58773">MNLLESLTDNIVIDKDKCTFCGICVERCVLDNLRMKQAPCRRACPLGVNCHGYVQLIARGEEAGAMELLLETLPFPGILGRICSQPCEESCYHKTVDGEAVAIRALKRYLADQVSFEDRPLPEIAEETDRKVAVVGSGPAGLMAAYHLRIRGHSVEIFESENEPGGMLRWAIPEFRLPQNIVEEEIYLLKKLGVQFSCGVSIGKDKTLGDLKEIYQAVIIATGCPRFAELNIKGEDLPGVYHGLPFLNAVRKDKNPETGGKVIVIGGGNVAVDAAQTALRLGAEGVSMVCLESAGEIPAFPWTLKGALSEGIELFDGWGPVQFTSEKGALKGIEFQRCLGVFDREGDFNPQFDPDDRMSLEADMAIVAIGQAPDLRWLEKFGLAEGVKLEADPLTLQTSEEKIFLAGDLAKGPSSVIEAMAGGKESAESVHRYLTDQSIRYGRAYEGPVETDFEIDTSKGSGIRRIEIPEQHFQGEGDFLEVEQPLDVTSARQEAGRCYSCGQPFGKYRTCWFCLPCEVDCPHEALWVEIPYLLR</sequence>
<dbReference type="InterPro" id="IPR036188">
    <property type="entry name" value="FAD/NAD-bd_sf"/>
</dbReference>
<gene>
    <name evidence="2" type="ORF">H8E19_01000</name>
</gene>
<dbReference type="Gene3D" id="1.10.1060.10">
    <property type="entry name" value="Alpha-helical ferredoxin"/>
    <property type="match status" value="1"/>
</dbReference>
<proteinExistence type="predicted"/>
<protein>
    <submittedName>
        <fullName evidence="2">FAD-dependent oxidoreductase</fullName>
    </submittedName>
</protein>
<dbReference type="InterPro" id="IPR009051">
    <property type="entry name" value="Helical_ferredxn"/>
</dbReference>
<dbReference type="Gene3D" id="3.50.50.60">
    <property type="entry name" value="FAD/NAD(P)-binding domain"/>
    <property type="match status" value="2"/>
</dbReference>
<evidence type="ECO:0000313" key="2">
    <source>
        <dbReference type="EMBL" id="MBC8175953.1"/>
    </source>
</evidence>
<dbReference type="GO" id="GO:0016491">
    <property type="term" value="F:oxidoreductase activity"/>
    <property type="evidence" value="ECO:0007669"/>
    <property type="project" value="InterPro"/>
</dbReference>
<dbReference type="Proteomes" id="UP000650524">
    <property type="component" value="Unassembled WGS sequence"/>
</dbReference>
<dbReference type="GO" id="GO:0051536">
    <property type="term" value="F:iron-sulfur cluster binding"/>
    <property type="evidence" value="ECO:0007669"/>
    <property type="project" value="InterPro"/>
</dbReference>
<dbReference type="SUPFAM" id="SSF46548">
    <property type="entry name" value="alpha-helical ferredoxin"/>
    <property type="match status" value="2"/>
</dbReference>
<dbReference type="PANTHER" id="PTHR42783">
    <property type="entry name" value="GLUTAMATE SYNTHASE [NADPH] SMALL CHAIN"/>
    <property type="match status" value="1"/>
</dbReference>
<evidence type="ECO:0000313" key="3">
    <source>
        <dbReference type="Proteomes" id="UP000650524"/>
    </source>
</evidence>
<dbReference type="PROSITE" id="PS51379">
    <property type="entry name" value="4FE4S_FER_2"/>
    <property type="match status" value="1"/>
</dbReference>
<dbReference type="AlphaFoldDB" id="A0A8J6MY52"/>
<dbReference type="SUPFAM" id="SSF51971">
    <property type="entry name" value="Nucleotide-binding domain"/>
    <property type="match status" value="2"/>
</dbReference>
<dbReference type="InterPro" id="IPR017896">
    <property type="entry name" value="4Fe4S_Fe-S-bd"/>
</dbReference>
<dbReference type="EMBL" id="JACNJD010000058">
    <property type="protein sequence ID" value="MBC8175953.1"/>
    <property type="molecule type" value="Genomic_DNA"/>
</dbReference>
<comment type="caution">
    <text evidence="2">The sequence shown here is derived from an EMBL/GenBank/DDBJ whole genome shotgun (WGS) entry which is preliminary data.</text>
</comment>
<feature type="domain" description="4Fe-4S ferredoxin-type" evidence="1">
    <location>
        <begin position="9"/>
        <end position="38"/>
    </location>
</feature>
<dbReference type="InterPro" id="IPR023753">
    <property type="entry name" value="FAD/NAD-binding_dom"/>
</dbReference>
<dbReference type="PANTHER" id="PTHR42783:SF3">
    <property type="entry name" value="GLUTAMATE SYNTHASE [NADPH] SMALL CHAIN-RELATED"/>
    <property type="match status" value="1"/>
</dbReference>
<name>A0A8J6MY52_9DELT</name>